<evidence type="ECO:0000313" key="2">
    <source>
        <dbReference type="Proteomes" id="UP000828048"/>
    </source>
</evidence>
<dbReference type="Proteomes" id="UP000828048">
    <property type="component" value="Chromosome 7"/>
</dbReference>
<keyword evidence="2" id="KW-1185">Reference proteome</keyword>
<organism evidence="1 2">
    <name type="scientific">Vaccinium darrowii</name>
    <dbReference type="NCBI Taxonomy" id="229202"/>
    <lineage>
        <taxon>Eukaryota</taxon>
        <taxon>Viridiplantae</taxon>
        <taxon>Streptophyta</taxon>
        <taxon>Embryophyta</taxon>
        <taxon>Tracheophyta</taxon>
        <taxon>Spermatophyta</taxon>
        <taxon>Magnoliopsida</taxon>
        <taxon>eudicotyledons</taxon>
        <taxon>Gunneridae</taxon>
        <taxon>Pentapetalae</taxon>
        <taxon>asterids</taxon>
        <taxon>Ericales</taxon>
        <taxon>Ericaceae</taxon>
        <taxon>Vaccinioideae</taxon>
        <taxon>Vaccinieae</taxon>
        <taxon>Vaccinium</taxon>
    </lineage>
</organism>
<comment type="caution">
    <text evidence="1">The sequence shown here is derived from an EMBL/GenBank/DDBJ whole genome shotgun (WGS) entry which is preliminary data.</text>
</comment>
<protein>
    <submittedName>
        <fullName evidence="1">Uncharacterized protein</fullName>
    </submittedName>
</protein>
<name>A0ACB7YAJ1_9ERIC</name>
<gene>
    <name evidence="1" type="ORF">Vadar_034038</name>
</gene>
<reference evidence="1 2" key="1">
    <citation type="journal article" date="2021" name="Hortic Res">
        <title>High-quality reference genome and annotation aids understanding of berry development for evergreen blueberry (Vaccinium darrowii).</title>
        <authorList>
            <person name="Yu J."/>
            <person name="Hulse-Kemp A.M."/>
            <person name="Babiker E."/>
            <person name="Staton M."/>
        </authorList>
    </citation>
    <scope>NUCLEOTIDE SEQUENCE [LARGE SCALE GENOMIC DNA]</scope>
    <source>
        <strain evidence="2">cv. NJ 8807/NJ 8810</strain>
        <tissue evidence="1">Young leaf</tissue>
    </source>
</reference>
<accession>A0ACB7YAJ1</accession>
<dbReference type="EMBL" id="CM037157">
    <property type="protein sequence ID" value="KAH7850505.1"/>
    <property type="molecule type" value="Genomic_DNA"/>
</dbReference>
<proteinExistence type="predicted"/>
<evidence type="ECO:0000313" key="1">
    <source>
        <dbReference type="EMBL" id="KAH7850505.1"/>
    </source>
</evidence>
<sequence>MVMSKNRTTKSENSTRRDPSLFEYVESELKSKVVKEIPKASPKMCRPKASPKIQKPKVVKQTPHRKKSKVQNPICDSKYILEFPEGMRNYITRVKDVEADGNCGFRAIACFTGHDENDWESIREIMIKELTTYSSLYEKVLGEKGRIEELHHRLDYFGDGPAPIDKWLIMPDMGHIVASAFKVVLVFLSDK</sequence>